<accession>A0AAD3CKM6</accession>
<dbReference type="InterPro" id="IPR036928">
    <property type="entry name" value="AS_sf"/>
</dbReference>
<evidence type="ECO:0000313" key="3">
    <source>
        <dbReference type="EMBL" id="GFH46626.1"/>
    </source>
</evidence>
<dbReference type="Gene3D" id="3.90.1300.10">
    <property type="entry name" value="Amidase signature (AS) domain"/>
    <property type="match status" value="1"/>
</dbReference>
<name>A0AAD3CKM6_9STRA</name>
<gene>
    <name evidence="3" type="ORF">CTEN210_03100</name>
</gene>
<dbReference type="Proteomes" id="UP001054902">
    <property type="component" value="Unassembled WGS sequence"/>
</dbReference>
<evidence type="ECO:0000313" key="4">
    <source>
        <dbReference type="Proteomes" id="UP001054902"/>
    </source>
</evidence>
<dbReference type="InterPro" id="IPR000120">
    <property type="entry name" value="Amidase"/>
</dbReference>
<proteinExistence type="inferred from homology"/>
<protein>
    <recommendedName>
        <fullName evidence="2">Amidase domain-containing protein</fullName>
    </recommendedName>
</protein>
<dbReference type="GO" id="GO:0050567">
    <property type="term" value="F:glutaminyl-tRNA synthase (glutamine-hydrolyzing) activity"/>
    <property type="evidence" value="ECO:0007669"/>
    <property type="project" value="TreeGrafter"/>
</dbReference>
<feature type="domain" description="Amidase" evidence="2">
    <location>
        <begin position="29"/>
        <end position="145"/>
    </location>
</feature>
<feature type="domain" description="Amidase" evidence="2">
    <location>
        <begin position="177"/>
        <end position="526"/>
    </location>
</feature>
<dbReference type="EMBL" id="BLLK01000022">
    <property type="protein sequence ID" value="GFH46626.1"/>
    <property type="molecule type" value="Genomic_DNA"/>
</dbReference>
<comment type="caution">
    <text evidence="3">The sequence shown here is derived from an EMBL/GenBank/DDBJ whole genome shotgun (WGS) entry which is preliminary data.</text>
</comment>
<comment type="similarity">
    <text evidence="1">Belongs to the amidase family.</text>
</comment>
<dbReference type="SUPFAM" id="SSF75304">
    <property type="entry name" value="Amidase signature (AS) enzymes"/>
    <property type="match status" value="1"/>
</dbReference>
<dbReference type="Pfam" id="PF01425">
    <property type="entry name" value="Amidase"/>
    <property type="match status" value="2"/>
</dbReference>
<sequence length="535" mass="57507">MSRNRLTIPIIHKLFHQQTINPTQLSTYCLSLASSTNETFNIFSCLNSIQDIIDLSNESHERYKAGQPLSILDGIPISIKSNIATRDFPLSASSDMLEGTPGYDALLVKKLKRAGAIVIGQTNMDEFGMGSLGSNCNRGYTVNPLPFLHDFSLDESIRNIQTLKIPSFDVDREHIVSPGGSSSGSAASVSMGSSFISIGTDTGGSVRLPSAWCGVVGMKPTYGSISRDGVVSYASSLDTVGIIGSSVTCVGHALDIIKNEKKNNNTLDLQEDLRDSTVCFMGEDIIDPESTDNSLEGLKIGVPAAFSITGCSKDVHQAWDDTIQKLEEKGATIVIIPESTISSETVKMTLPAYYVLSCAEASSNLSRYDGLRYGLSSSGDLDVPEGMAAREGQFAIVRSKGFGKEVQRRILTGTAVLSSDRFHTHYEGASNVRGTMTKEFNHAFGQGDECSSEDVVDLMIIPTALTKPPKLGTDVQIDSTEAFQNDVMTVPISLAGLPSINIPINEGDVSHVGMQIFGPRLSDKKVINTARILQL</sequence>
<dbReference type="AlphaFoldDB" id="A0AAD3CKM6"/>
<reference evidence="3 4" key="1">
    <citation type="journal article" date="2021" name="Sci. Rep.">
        <title>The genome of the diatom Chaetoceros tenuissimus carries an ancient integrated fragment of an extant virus.</title>
        <authorList>
            <person name="Hongo Y."/>
            <person name="Kimura K."/>
            <person name="Takaki Y."/>
            <person name="Yoshida Y."/>
            <person name="Baba S."/>
            <person name="Kobayashi G."/>
            <person name="Nagasaki K."/>
            <person name="Hano T."/>
            <person name="Tomaru Y."/>
        </authorList>
    </citation>
    <scope>NUCLEOTIDE SEQUENCE [LARGE SCALE GENOMIC DNA]</scope>
    <source>
        <strain evidence="3 4">NIES-3715</strain>
    </source>
</reference>
<organism evidence="3 4">
    <name type="scientific">Chaetoceros tenuissimus</name>
    <dbReference type="NCBI Taxonomy" id="426638"/>
    <lineage>
        <taxon>Eukaryota</taxon>
        <taxon>Sar</taxon>
        <taxon>Stramenopiles</taxon>
        <taxon>Ochrophyta</taxon>
        <taxon>Bacillariophyta</taxon>
        <taxon>Coscinodiscophyceae</taxon>
        <taxon>Chaetocerotophycidae</taxon>
        <taxon>Chaetocerotales</taxon>
        <taxon>Chaetocerotaceae</taxon>
        <taxon>Chaetoceros</taxon>
    </lineage>
</organism>
<dbReference type="PROSITE" id="PS00571">
    <property type="entry name" value="AMIDASES"/>
    <property type="match status" value="1"/>
</dbReference>
<dbReference type="PANTHER" id="PTHR11895">
    <property type="entry name" value="TRANSAMIDASE"/>
    <property type="match status" value="1"/>
</dbReference>
<dbReference type="PANTHER" id="PTHR11895:SF7">
    <property type="entry name" value="GLUTAMYL-TRNA(GLN) AMIDOTRANSFERASE SUBUNIT A, MITOCHONDRIAL"/>
    <property type="match status" value="1"/>
</dbReference>
<dbReference type="InterPro" id="IPR020556">
    <property type="entry name" value="Amidase_CS"/>
</dbReference>
<keyword evidence="4" id="KW-1185">Reference proteome</keyword>
<dbReference type="InterPro" id="IPR023631">
    <property type="entry name" value="Amidase_dom"/>
</dbReference>
<evidence type="ECO:0000259" key="2">
    <source>
        <dbReference type="Pfam" id="PF01425"/>
    </source>
</evidence>
<evidence type="ECO:0000256" key="1">
    <source>
        <dbReference type="ARBA" id="ARBA00009199"/>
    </source>
</evidence>